<organism evidence="2 3">
    <name type="scientific">Agaricus bisporus var. burnettii (strain JB137-S8 / ATCC MYA-4627 / FGSC 10392)</name>
    <name type="common">White button mushroom</name>
    <dbReference type="NCBI Taxonomy" id="597362"/>
    <lineage>
        <taxon>Eukaryota</taxon>
        <taxon>Fungi</taxon>
        <taxon>Dikarya</taxon>
        <taxon>Basidiomycota</taxon>
        <taxon>Agaricomycotina</taxon>
        <taxon>Agaricomycetes</taxon>
        <taxon>Agaricomycetidae</taxon>
        <taxon>Agaricales</taxon>
        <taxon>Agaricineae</taxon>
        <taxon>Agaricaceae</taxon>
        <taxon>Agaricus</taxon>
    </lineage>
</organism>
<dbReference type="CDD" id="cd22191">
    <property type="entry name" value="DPBB_RlpA_EXP_N-like"/>
    <property type="match status" value="1"/>
</dbReference>
<dbReference type="InterPro" id="IPR036908">
    <property type="entry name" value="RlpA-like_sf"/>
</dbReference>
<keyword evidence="1" id="KW-0732">Signal</keyword>
<dbReference type="SUPFAM" id="SSF50685">
    <property type="entry name" value="Barwin-like endoglucanases"/>
    <property type="match status" value="1"/>
</dbReference>
<dbReference type="InParanoid" id="K5XYD9"/>
<dbReference type="OMA" id="CAKGSKH"/>
<reference evidence="3" key="1">
    <citation type="journal article" date="2012" name="Proc. Natl. Acad. Sci. U.S.A.">
        <title>Genome sequence of the button mushroom Agaricus bisporus reveals mechanisms governing adaptation to a humic-rich ecological niche.</title>
        <authorList>
            <person name="Morin E."/>
            <person name="Kohler A."/>
            <person name="Baker A.R."/>
            <person name="Foulongne-Oriol M."/>
            <person name="Lombard V."/>
            <person name="Nagy L.G."/>
            <person name="Ohm R.A."/>
            <person name="Patyshakuliyeva A."/>
            <person name="Brun A."/>
            <person name="Aerts A.L."/>
            <person name="Bailey A.M."/>
            <person name="Billette C."/>
            <person name="Coutinho P.M."/>
            <person name="Deakin G."/>
            <person name="Doddapaneni H."/>
            <person name="Floudas D."/>
            <person name="Grimwood J."/>
            <person name="Hilden K."/>
            <person name="Kuees U."/>
            <person name="LaButti K.M."/>
            <person name="Lapidus A."/>
            <person name="Lindquist E.A."/>
            <person name="Lucas S.M."/>
            <person name="Murat C."/>
            <person name="Riley R.W."/>
            <person name="Salamov A.A."/>
            <person name="Schmutz J."/>
            <person name="Subramanian V."/>
            <person name="Woesten H.A.B."/>
            <person name="Xu J."/>
            <person name="Eastwood D.C."/>
            <person name="Foster G.D."/>
            <person name="Sonnenberg A.S."/>
            <person name="Cullen D."/>
            <person name="de Vries R.P."/>
            <person name="Lundell T."/>
            <person name="Hibbett D.S."/>
            <person name="Henrissat B."/>
            <person name="Burton K.S."/>
            <person name="Kerrigan R.W."/>
            <person name="Challen M.P."/>
            <person name="Grigoriev I.V."/>
            <person name="Martin F."/>
        </authorList>
    </citation>
    <scope>NUCLEOTIDE SEQUENCE [LARGE SCALE GENOMIC DNA]</scope>
    <source>
        <strain evidence="3">JB137-S8 / ATCC MYA-4627 / FGSC 10392</strain>
    </source>
</reference>
<evidence type="ECO:0000313" key="2">
    <source>
        <dbReference type="EMBL" id="EKM80375.1"/>
    </source>
</evidence>
<dbReference type="InterPro" id="IPR051477">
    <property type="entry name" value="Expansin_CellWall"/>
</dbReference>
<dbReference type="GeneID" id="18825663"/>
<dbReference type="OrthoDB" id="406505at2759"/>
<evidence type="ECO:0008006" key="4">
    <source>
        <dbReference type="Google" id="ProtNLM"/>
    </source>
</evidence>
<evidence type="ECO:0000256" key="1">
    <source>
        <dbReference type="ARBA" id="ARBA00022729"/>
    </source>
</evidence>
<dbReference type="PANTHER" id="PTHR31836:SF22">
    <property type="entry name" value="RLPA-LIKE PROTEIN DOUBLE-PSI BETA-BARREL DOMAIN-CONTAINING PROTEIN"/>
    <property type="match status" value="1"/>
</dbReference>
<sequence>MKCSGSQTWRGVNASTIVSHSSFLLSVRSSLARHSLFLNMHALSFLLVIKFVLLSLSEGAASQSGPVKAIGMQKYTRPHSYGNNYTFDERDGWQTANFTEFMHAHVNDSRSNIGRAFSKEQSDIDKQFKDLLGLMKGVGSWTRVTTTWYTGDDLKNPSCWQNTKWAPTDGSFACALTLEGWLGRPKCFTFLELCNGPKKCIFVRVIDTCAGCARGSKHVDLTKSAFRSLADLDRGRLDNVRMRPATHPDEWYEELWGPKHY</sequence>
<accession>K5XYD9</accession>
<dbReference type="HOGENOM" id="CLU_075893_0_0_1"/>
<dbReference type="Gene3D" id="2.40.40.10">
    <property type="entry name" value="RlpA-like domain"/>
    <property type="match status" value="1"/>
</dbReference>
<dbReference type="EMBL" id="JH971389">
    <property type="protein sequence ID" value="EKM80375.1"/>
    <property type="molecule type" value="Genomic_DNA"/>
</dbReference>
<dbReference type="PANTHER" id="PTHR31836">
    <property type="match status" value="1"/>
</dbReference>
<keyword evidence="3" id="KW-1185">Reference proteome</keyword>
<dbReference type="AlphaFoldDB" id="K5XYD9"/>
<dbReference type="Proteomes" id="UP000008493">
    <property type="component" value="Unassembled WGS sequence"/>
</dbReference>
<protein>
    <recommendedName>
        <fullName evidence="4">RlpA-like protein double-psi beta-barrel domain-containing protein</fullName>
    </recommendedName>
</protein>
<dbReference type="RefSeq" id="XP_007329539.1">
    <property type="nucleotide sequence ID" value="XM_007329477.1"/>
</dbReference>
<dbReference type="KEGG" id="abp:AGABI1DRAFT120394"/>
<gene>
    <name evidence="2" type="ORF">AGABI1DRAFT_120394</name>
</gene>
<proteinExistence type="predicted"/>
<dbReference type="eggNOG" id="ENOG502S7JK">
    <property type="taxonomic scope" value="Eukaryota"/>
</dbReference>
<evidence type="ECO:0000313" key="3">
    <source>
        <dbReference type="Proteomes" id="UP000008493"/>
    </source>
</evidence>
<name>K5XYD9_AGABU</name>